<evidence type="ECO:0000256" key="4">
    <source>
        <dbReference type="ARBA" id="ARBA00023136"/>
    </source>
</evidence>
<protein>
    <recommendedName>
        <fullName evidence="7">Rhodopsin domain-containing protein</fullName>
    </recommendedName>
</protein>
<organism evidence="8 9">
    <name type="scientific">Cladobotryum mycophilum</name>
    <dbReference type="NCBI Taxonomy" id="491253"/>
    <lineage>
        <taxon>Eukaryota</taxon>
        <taxon>Fungi</taxon>
        <taxon>Dikarya</taxon>
        <taxon>Ascomycota</taxon>
        <taxon>Pezizomycotina</taxon>
        <taxon>Sordariomycetes</taxon>
        <taxon>Hypocreomycetidae</taxon>
        <taxon>Hypocreales</taxon>
        <taxon>Hypocreaceae</taxon>
        <taxon>Cladobotryum</taxon>
    </lineage>
</organism>
<dbReference type="Proteomes" id="UP001338125">
    <property type="component" value="Unassembled WGS sequence"/>
</dbReference>
<dbReference type="PANTHER" id="PTHR33048:SF157">
    <property type="entry name" value="INTEGRAL MEMBRANE PROTEIN"/>
    <property type="match status" value="1"/>
</dbReference>
<keyword evidence="2 6" id="KW-0812">Transmembrane</keyword>
<feature type="transmembrane region" description="Helical" evidence="6">
    <location>
        <begin position="166"/>
        <end position="189"/>
    </location>
</feature>
<accession>A0ABR0SGN9</accession>
<evidence type="ECO:0000256" key="6">
    <source>
        <dbReference type="SAM" id="Phobius"/>
    </source>
</evidence>
<feature type="transmembrane region" description="Helical" evidence="6">
    <location>
        <begin position="135"/>
        <end position="151"/>
    </location>
</feature>
<keyword evidence="9" id="KW-1185">Reference proteome</keyword>
<feature type="transmembrane region" description="Helical" evidence="6">
    <location>
        <begin position="243"/>
        <end position="263"/>
    </location>
</feature>
<dbReference type="PANTHER" id="PTHR33048">
    <property type="entry name" value="PTH11-LIKE INTEGRAL MEMBRANE PROTEIN (AFU_ORTHOLOGUE AFUA_5G11245)"/>
    <property type="match status" value="1"/>
</dbReference>
<keyword evidence="3 6" id="KW-1133">Transmembrane helix</keyword>
<dbReference type="Pfam" id="PF20684">
    <property type="entry name" value="Fung_rhodopsin"/>
    <property type="match status" value="2"/>
</dbReference>
<dbReference type="InterPro" id="IPR052337">
    <property type="entry name" value="SAT4-like"/>
</dbReference>
<keyword evidence="4 6" id="KW-0472">Membrane</keyword>
<evidence type="ECO:0000313" key="9">
    <source>
        <dbReference type="Proteomes" id="UP001338125"/>
    </source>
</evidence>
<evidence type="ECO:0000256" key="5">
    <source>
        <dbReference type="ARBA" id="ARBA00038359"/>
    </source>
</evidence>
<sequence length="326" mass="35873">MPQEQVYYQRPGYVASCGIVLSVLAIAAVLTRFWSRFKYKQGLKTDDWLIIPALILTVGQGINLVYGVGKKSLATRAILPPDFVNNPNAANTPQLILMSQLEFAYILMIPLALGFTKLSFLAFYMRIFTVSKRSAVAMFLWTMIAIVAWGSNDDIAQNCMQTFKAVYGLCVSDFITDVLIILTPIPLIWNMKLSTRKKMATSGVFLLGIVAIGASLTRLIVTVQLAQEGFDPNEDKILTVTTYMYWGMVESGVSVVVACLPHLSFLARVVSFDSTGNPVIARALTGWSLRRSTGKDSQTMTGLENDDRAVRDVEGAVGMSPSMIKQ</sequence>
<evidence type="ECO:0000259" key="7">
    <source>
        <dbReference type="Pfam" id="PF20684"/>
    </source>
</evidence>
<name>A0ABR0SGN9_9HYPO</name>
<comment type="caution">
    <text evidence="8">The sequence shown here is derived from an EMBL/GenBank/DDBJ whole genome shotgun (WGS) entry which is preliminary data.</text>
</comment>
<feature type="transmembrane region" description="Helical" evidence="6">
    <location>
        <begin position="47"/>
        <end position="66"/>
    </location>
</feature>
<dbReference type="InterPro" id="IPR049326">
    <property type="entry name" value="Rhodopsin_dom_fungi"/>
</dbReference>
<proteinExistence type="inferred from homology"/>
<feature type="domain" description="Rhodopsin" evidence="7">
    <location>
        <begin position="152"/>
        <end position="267"/>
    </location>
</feature>
<feature type="transmembrane region" description="Helical" evidence="6">
    <location>
        <begin position="12"/>
        <end position="35"/>
    </location>
</feature>
<evidence type="ECO:0000256" key="1">
    <source>
        <dbReference type="ARBA" id="ARBA00004141"/>
    </source>
</evidence>
<feature type="transmembrane region" description="Helical" evidence="6">
    <location>
        <begin position="201"/>
        <end position="223"/>
    </location>
</feature>
<evidence type="ECO:0000313" key="8">
    <source>
        <dbReference type="EMBL" id="KAK5991300.1"/>
    </source>
</evidence>
<comment type="subcellular location">
    <subcellularLocation>
        <location evidence="1">Membrane</location>
        <topology evidence="1">Multi-pass membrane protein</topology>
    </subcellularLocation>
</comment>
<feature type="domain" description="Rhodopsin" evidence="7">
    <location>
        <begin position="32"/>
        <end position="148"/>
    </location>
</feature>
<comment type="similarity">
    <text evidence="5">Belongs to the SAT4 family.</text>
</comment>
<feature type="transmembrane region" description="Helical" evidence="6">
    <location>
        <begin position="103"/>
        <end position="123"/>
    </location>
</feature>
<gene>
    <name evidence="8" type="ORF">PT974_09580</name>
</gene>
<dbReference type="EMBL" id="JAVFKD010000014">
    <property type="protein sequence ID" value="KAK5991300.1"/>
    <property type="molecule type" value="Genomic_DNA"/>
</dbReference>
<evidence type="ECO:0000256" key="2">
    <source>
        <dbReference type="ARBA" id="ARBA00022692"/>
    </source>
</evidence>
<evidence type="ECO:0000256" key="3">
    <source>
        <dbReference type="ARBA" id="ARBA00022989"/>
    </source>
</evidence>
<reference evidence="8 9" key="1">
    <citation type="submission" date="2024-01" db="EMBL/GenBank/DDBJ databases">
        <title>Complete genome of Cladobotryum mycophilum ATHUM6906.</title>
        <authorList>
            <person name="Christinaki A.C."/>
            <person name="Myridakis A.I."/>
            <person name="Kouvelis V.N."/>
        </authorList>
    </citation>
    <scope>NUCLEOTIDE SEQUENCE [LARGE SCALE GENOMIC DNA]</scope>
    <source>
        <strain evidence="8 9">ATHUM6906</strain>
    </source>
</reference>